<evidence type="ECO:0000256" key="1">
    <source>
        <dbReference type="SAM" id="MobiDB-lite"/>
    </source>
</evidence>
<gene>
    <name evidence="2" type="ORF">SNAT2548_LOCUS29895</name>
</gene>
<accession>A0A812TMM1</accession>
<reference evidence="2" key="1">
    <citation type="submission" date="2021-02" db="EMBL/GenBank/DDBJ databases">
        <authorList>
            <person name="Dougan E. K."/>
            <person name="Rhodes N."/>
            <person name="Thang M."/>
            <person name="Chan C."/>
        </authorList>
    </citation>
    <scope>NUCLEOTIDE SEQUENCE</scope>
</reference>
<feature type="region of interest" description="Disordered" evidence="1">
    <location>
        <begin position="139"/>
        <end position="161"/>
    </location>
</feature>
<evidence type="ECO:0000313" key="2">
    <source>
        <dbReference type="EMBL" id="CAE7533462.1"/>
    </source>
</evidence>
<dbReference type="Proteomes" id="UP000604046">
    <property type="component" value="Unassembled WGS sequence"/>
</dbReference>
<feature type="compositionally biased region" description="Polar residues" evidence="1">
    <location>
        <begin position="425"/>
        <end position="435"/>
    </location>
</feature>
<dbReference type="AlphaFoldDB" id="A0A812TMM1"/>
<feature type="compositionally biased region" description="Acidic residues" evidence="1">
    <location>
        <begin position="536"/>
        <end position="549"/>
    </location>
</feature>
<proteinExistence type="predicted"/>
<name>A0A812TMM1_9DINO</name>
<evidence type="ECO:0000313" key="3">
    <source>
        <dbReference type="Proteomes" id="UP000604046"/>
    </source>
</evidence>
<protein>
    <submittedName>
        <fullName evidence="2">Uncharacterized protein</fullName>
    </submittedName>
</protein>
<dbReference type="OrthoDB" id="433026at2759"/>
<sequence length="579" mass="65570">MLSSMRRASFLAPSGTDQDPESPSNTGVGGMLSRVRRASIAPLNAVQHSSSRVRGMLTNLRRASFMSLGGLRRDKGVVLPPIEKRKSRRSKISSKKLSRVQTSVLMEPHVEHTHLLLQHAVYRGDDPFKNLNSVWLGGGDKGELKEEDSDEEDENMEDMTDERREELQEKAAKKAAKEKFLEDEKARIRQLRNTALGHLTWLRGHNLGADLVPTWKVLKAKSEDLQSKNRLKGPTRIGGDIWYKAYTPNSQKDWCWKGSFVNEVRFLAESQNMPLAWLSVKTAQRLFQQDPSFKKAVVYHVVAVSTDHSRYLWSDAFVQLLTVIQEEQSFEYGRVCLSPEDMAQKYPQARFPTPGKYEKVKKDEAVTRPVPALLVRSIGKSTTPPEPPPLPERLPCPVAYEMTEPWMSIFASKAEQKNVMNNFRSRTSTYQTMSPGRSGRFGELEEFDNEEGEGNEEAEEEELENDEEVEDSDEDVGPAGLDATGYEEDQPEDESEGFDSISENGEDDREENPQDEDKGFEEDSAPRATELPMTEAEQDVDQFGEEDEVQPVMRASRSYELGEDSEPVARRGSRRQSKE</sequence>
<feature type="compositionally biased region" description="Acidic residues" evidence="1">
    <location>
        <begin position="485"/>
        <end position="497"/>
    </location>
</feature>
<comment type="caution">
    <text evidence="2">The sequence shown here is derived from an EMBL/GenBank/DDBJ whole genome shotgun (WGS) entry which is preliminary data.</text>
</comment>
<feature type="compositionally biased region" description="Acidic residues" evidence="1">
    <location>
        <begin position="145"/>
        <end position="160"/>
    </location>
</feature>
<feature type="compositionally biased region" description="Polar residues" evidence="1">
    <location>
        <begin position="15"/>
        <end position="26"/>
    </location>
</feature>
<feature type="region of interest" description="Disordered" evidence="1">
    <location>
        <begin position="1"/>
        <end position="30"/>
    </location>
</feature>
<feature type="compositionally biased region" description="Acidic residues" evidence="1">
    <location>
        <begin position="444"/>
        <end position="476"/>
    </location>
</feature>
<organism evidence="2 3">
    <name type="scientific">Symbiodinium natans</name>
    <dbReference type="NCBI Taxonomy" id="878477"/>
    <lineage>
        <taxon>Eukaryota</taxon>
        <taxon>Sar</taxon>
        <taxon>Alveolata</taxon>
        <taxon>Dinophyceae</taxon>
        <taxon>Suessiales</taxon>
        <taxon>Symbiodiniaceae</taxon>
        <taxon>Symbiodinium</taxon>
    </lineage>
</organism>
<keyword evidence="3" id="KW-1185">Reference proteome</keyword>
<dbReference type="EMBL" id="CAJNDS010002580">
    <property type="protein sequence ID" value="CAE7533462.1"/>
    <property type="molecule type" value="Genomic_DNA"/>
</dbReference>
<feature type="region of interest" description="Disordered" evidence="1">
    <location>
        <begin position="425"/>
        <end position="579"/>
    </location>
</feature>